<feature type="domain" description="FAD-binding FR-type" evidence="10">
    <location>
        <begin position="261"/>
        <end position="355"/>
    </location>
</feature>
<dbReference type="PROSITE" id="PS51085">
    <property type="entry name" value="2FE2S_FER_2"/>
    <property type="match status" value="1"/>
</dbReference>
<dbReference type="InterPro" id="IPR011037">
    <property type="entry name" value="Pyrv_Knase-like_insert_dom_sf"/>
</dbReference>
<evidence type="ECO:0000256" key="6">
    <source>
        <dbReference type="ARBA" id="ARBA00023004"/>
    </source>
</evidence>
<dbReference type="SUPFAM" id="SSF63380">
    <property type="entry name" value="Riboflavin synthase domain-like"/>
    <property type="match status" value="1"/>
</dbReference>
<organism evidence="11 12">
    <name type="scientific">Allokutzneria oryzae</name>
    <dbReference type="NCBI Taxonomy" id="1378989"/>
    <lineage>
        <taxon>Bacteria</taxon>
        <taxon>Bacillati</taxon>
        <taxon>Actinomycetota</taxon>
        <taxon>Actinomycetes</taxon>
        <taxon>Pseudonocardiales</taxon>
        <taxon>Pseudonocardiaceae</taxon>
        <taxon>Allokutzneria</taxon>
    </lineage>
</organism>
<dbReference type="Pfam" id="PF03473">
    <property type="entry name" value="MOSC"/>
    <property type="match status" value="1"/>
</dbReference>
<dbReference type="InterPro" id="IPR036010">
    <property type="entry name" value="2Fe-2S_ferredoxin-like_sf"/>
</dbReference>
<dbReference type="InterPro" id="IPR001041">
    <property type="entry name" value="2Fe-2S_ferredoxin-type"/>
</dbReference>
<dbReference type="Gene3D" id="2.40.33.20">
    <property type="entry name" value="PK beta-barrel domain-like"/>
    <property type="match status" value="1"/>
</dbReference>
<dbReference type="PANTHER" id="PTHR47354:SF1">
    <property type="entry name" value="CARNITINE MONOOXYGENASE REDUCTASE SUBUNIT"/>
    <property type="match status" value="1"/>
</dbReference>
<keyword evidence="5" id="KW-0560">Oxidoreductase</keyword>
<evidence type="ECO:0000256" key="1">
    <source>
        <dbReference type="ARBA" id="ARBA00001974"/>
    </source>
</evidence>
<accession>A0ABV5ZV30</accession>
<keyword evidence="7" id="KW-0411">Iron-sulfur</keyword>
<feature type="domain" description="MOSC" evidence="9">
    <location>
        <begin position="96"/>
        <end position="240"/>
    </location>
</feature>
<dbReference type="InterPro" id="IPR017927">
    <property type="entry name" value="FAD-bd_FR_type"/>
</dbReference>
<dbReference type="Gene3D" id="2.40.30.10">
    <property type="entry name" value="Translation factors"/>
    <property type="match status" value="1"/>
</dbReference>
<dbReference type="Gene3D" id="3.40.50.80">
    <property type="entry name" value="Nucleotide-binding domain of ferredoxin-NADP reductase (FNR) module"/>
    <property type="match status" value="1"/>
</dbReference>
<evidence type="ECO:0000259" key="10">
    <source>
        <dbReference type="PROSITE" id="PS51384"/>
    </source>
</evidence>
<evidence type="ECO:0000259" key="9">
    <source>
        <dbReference type="PROSITE" id="PS51340"/>
    </source>
</evidence>
<comment type="caution">
    <text evidence="11">The sequence shown here is derived from an EMBL/GenBank/DDBJ whole genome shotgun (WGS) entry which is preliminary data.</text>
</comment>
<dbReference type="SUPFAM" id="SSF54292">
    <property type="entry name" value="2Fe-2S ferredoxin-like"/>
    <property type="match status" value="1"/>
</dbReference>
<evidence type="ECO:0000313" key="11">
    <source>
        <dbReference type="EMBL" id="MFB9903509.1"/>
    </source>
</evidence>
<proteinExistence type="predicted"/>
<dbReference type="Gene3D" id="3.10.20.30">
    <property type="match status" value="1"/>
</dbReference>
<evidence type="ECO:0000256" key="7">
    <source>
        <dbReference type="ARBA" id="ARBA00023014"/>
    </source>
</evidence>
<dbReference type="PANTHER" id="PTHR47354">
    <property type="entry name" value="NADH OXIDOREDUCTASE HCR"/>
    <property type="match status" value="1"/>
</dbReference>
<dbReference type="RefSeq" id="WP_377850654.1">
    <property type="nucleotide sequence ID" value="NZ_JBHLZU010000005.1"/>
</dbReference>
<dbReference type="InterPro" id="IPR039261">
    <property type="entry name" value="FNR_nucleotide-bd"/>
</dbReference>
<keyword evidence="6" id="KW-0408">Iron</keyword>
<keyword evidence="2" id="KW-0285">Flavoprotein</keyword>
<dbReference type="EMBL" id="JBHLZU010000005">
    <property type="protein sequence ID" value="MFB9903509.1"/>
    <property type="molecule type" value="Genomic_DNA"/>
</dbReference>
<dbReference type="InterPro" id="IPR017938">
    <property type="entry name" value="Riboflavin_synthase-like_b-brl"/>
</dbReference>
<protein>
    <submittedName>
        <fullName evidence="11">MOSC domain-containing protein</fullName>
    </submittedName>
</protein>
<dbReference type="PROSITE" id="PS51384">
    <property type="entry name" value="FAD_FR"/>
    <property type="match status" value="1"/>
</dbReference>
<evidence type="ECO:0000256" key="4">
    <source>
        <dbReference type="ARBA" id="ARBA00022723"/>
    </source>
</evidence>
<dbReference type="CDD" id="cd00207">
    <property type="entry name" value="fer2"/>
    <property type="match status" value="1"/>
</dbReference>
<name>A0ABV5ZV30_9PSEU</name>
<evidence type="ECO:0000313" key="12">
    <source>
        <dbReference type="Proteomes" id="UP001589693"/>
    </source>
</evidence>
<dbReference type="InterPro" id="IPR012675">
    <property type="entry name" value="Beta-grasp_dom_sf"/>
</dbReference>
<comment type="cofactor">
    <cofactor evidence="1">
        <name>FAD</name>
        <dbReference type="ChEBI" id="CHEBI:57692"/>
    </cofactor>
</comment>
<keyword evidence="3" id="KW-0001">2Fe-2S</keyword>
<reference evidence="11 12" key="1">
    <citation type="submission" date="2024-09" db="EMBL/GenBank/DDBJ databases">
        <authorList>
            <person name="Sun Q."/>
            <person name="Mori K."/>
        </authorList>
    </citation>
    <scope>NUCLEOTIDE SEQUENCE [LARGE SCALE GENOMIC DNA]</scope>
    <source>
        <strain evidence="11 12">TBRC 7907</strain>
    </source>
</reference>
<dbReference type="Pfam" id="PF00111">
    <property type="entry name" value="Fer2"/>
    <property type="match status" value="1"/>
</dbReference>
<dbReference type="SUPFAM" id="SSF50800">
    <property type="entry name" value="PK beta-barrel domain-like"/>
    <property type="match status" value="1"/>
</dbReference>
<keyword evidence="4" id="KW-0479">Metal-binding</keyword>
<sequence length="564" mass="60347">MRLDGVFRYPVKGFAGQAIPEASLLPGRGVPYDRQLAVAHGGQDVAEDGAWTSCHAFVRSGPYKDLPLFGVDFDGSALSMTRPGGEPLSVPLDDLSRADSALASWFPGTAPRLVRARNGYWDYRDAMVSLINTATIAALSEAAGRTIDPLSFRANLYVSDMEPWAELALVGRRIRVGAVELEVLRPIDRCSTTSIHPTTAEEVVNVPALLAREFGHIYCGVYARVVVGGRIAPGDPVTDLAAAPAAALDGTAPDNAPPAQHWPRPARVGRRVQESPSVISYWLTDPLAGVRPEPIAGQHIRVHHCGQWRAYTISAVMGDQLRFSVKRDGWMSRLLHDTEPEELTISGPFGDMCLDTESSPLLLVSGGIGITPMLPMIRAAGDRPVTLLHSAREESPALWAEAKAFLPPGRARLFGRLDADTVAAAATPSSSIYLCGPRGFMQAMREALVLSGVPDEQIRQEVFVSPLTTAGQRTPPPKPGPFRVLFADSDVEAQWKPESGSLLDLAEQAGVPVSSSCRAGACDTCVQPLREGSAAYLTDPVMAPARDRVLLCCSVPTSDVIIGA</sequence>
<feature type="domain" description="2Fe-2S ferredoxin-type" evidence="8">
    <location>
        <begin position="482"/>
        <end position="564"/>
    </location>
</feature>
<evidence type="ECO:0000256" key="3">
    <source>
        <dbReference type="ARBA" id="ARBA00022714"/>
    </source>
</evidence>
<dbReference type="InterPro" id="IPR050415">
    <property type="entry name" value="MRET"/>
</dbReference>
<dbReference type="SUPFAM" id="SSF52343">
    <property type="entry name" value="Ferredoxin reductase-like, C-terminal NADP-linked domain"/>
    <property type="match status" value="1"/>
</dbReference>
<evidence type="ECO:0000256" key="2">
    <source>
        <dbReference type="ARBA" id="ARBA00022630"/>
    </source>
</evidence>
<dbReference type="InterPro" id="IPR005302">
    <property type="entry name" value="MoCF_Sase_C"/>
</dbReference>
<keyword evidence="12" id="KW-1185">Reference proteome</keyword>
<gene>
    <name evidence="11" type="ORF">ACFFQA_06110</name>
</gene>
<dbReference type="Proteomes" id="UP001589693">
    <property type="component" value="Unassembled WGS sequence"/>
</dbReference>
<dbReference type="PROSITE" id="PS51340">
    <property type="entry name" value="MOSC"/>
    <property type="match status" value="1"/>
</dbReference>
<evidence type="ECO:0000256" key="5">
    <source>
        <dbReference type="ARBA" id="ARBA00023002"/>
    </source>
</evidence>
<evidence type="ECO:0000259" key="8">
    <source>
        <dbReference type="PROSITE" id="PS51085"/>
    </source>
</evidence>